<dbReference type="Pfam" id="PF25496">
    <property type="entry name" value="URGCP"/>
    <property type="match status" value="3"/>
</dbReference>
<feature type="compositionally biased region" description="Basic and acidic residues" evidence="3">
    <location>
        <begin position="3688"/>
        <end position="3700"/>
    </location>
</feature>
<keyword evidence="4" id="KW-0812">Transmembrane</keyword>
<keyword evidence="2" id="KW-0175">Coiled coil</keyword>
<keyword evidence="7" id="KW-1185">Reference proteome</keyword>
<evidence type="ECO:0000313" key="6">
    <source>
        <dbReference type="EMBL" id="CAH2307931.1"/>
    </source>
</evidence>
<dbReference type="Proteomes" id="UP001295444">
    <property type="component" value="Chromosome 07"/>
</dbReference>
<comment type="similarity">
    <text evidence="1">Belongs to the TRAFAC class dynamin-like GTPase superfamily. Very large inducible GTPase (VLIG) family.</text>
</comment>
<dbReference type="InterPro" id="IPR027417">
    <property type="entry name" value="P-loop_NTPase"/>
</dbReference>
<feature type="coiled-coil region" evidence="2">
    <location>
        <begin position="2819"/>
        <end position="2846"/>
    </location>
</feature>
<dbReference type="Pfam" id="PF25974">
    <property type="entry name" value="URGCP_9th"/>
    <property type="match status" value="3"/>
</dbReference>
<proteinExistence type="inferred from homology"/>
<feature type="region of interest" description="Disordered" evidence="3">
    <location>
        <begin position="14"/>
        <end position="39"/>
    </location>
</feature>
<dbReference type="InterPro" id="IPR052986">
    <property type="entry name" value="VLIG_GTPase"/>
</dbReference>
<evidence type="ECO:0000259" key="5">
    <source>
        <dbReference type="PROSITE" id="PS51717"/>
    </source>
</evidence>
<dbReference type="GO" id="GO:0005525">
    <property type="term" value="F:GTP binding"/>
    <property type="evidence" value="ECO:0007669"/>
    <property type="project" value="InterPro"/>
</dbReference>
<name>A0AAD1SQU3_PELCU</name>
<feature type="region of interest" description="Disordered" evidence="3">
    <location>
        <begin position="3685"/>
        <end position="3704"/>
    </location>
</feature>
<accession>A0AAD1SQU3</accession>
<dbReference type="Gene3D" id="3.40.50.300">
    <property type="entry name" value="P-loop containing nucleotide triphosphate hydrolases"/>
    <property type="match status" value="3"/>
</dbReference>
<organism evidence="6 7">
    <name type="scientific">Pelobates cultripes</name>
    <name type="common">Western spadefoot toad</name>
    <dbReference type="NCBI Taxonomy" id="61616"/>
    <lineage>
        <taxon>Eukaryota</taxon>
        <taxon>Metazoa</taxon>
        <taxon>Chordata</taxon>
        <taxon>Craniata</taxon>
        <taxon>Vertebrata</taxon>
        <taxon>Euteleostomi</taxon>
        <taxon>Amphibia</taxon>
        <taxon>Batrachia</taxon>
        <taxon>Anura</taxon>
        <taxon>Pelobatoidea</taxon>
        <taxon>Pelobatidae</taxon>
        <taxon>Pelobates</taxon>
    </lineage>
</organism>
<keyword evidence="4" id="KW-1133">Transmembrane helix</keyword>
<gene>
    <name evidence="6" type="ORF">PECUL_23A001608</name>
</gene>
<feature type="domain" description="VLIG-type G" evidence="5">
    <location>
        <begin position="4245"/>
        <end position="4489"/>
    </location>
</feature>
<evidence type="ECO:0000256" key="2">
    <source>
        <dbReference type="SAM" id="Coils"/>
    </source>
</evidence>
<keyword evidence="4" id="KW-0472">Membrane</keyword>
<dbReference type="PANTHER" id="PTHR14819:SF9">
    <property type="entry name" value="UP-REGULATOR OF CELL PROLIFERATION-LIKE"/>
    <property type="match status" value="1"/>
</dbReference>
<dbReference type="InterPro" id="IPR030383">
    <property type="entry name" value="G_VLIG_dom"/>
</dbReference>
<dbReference type="EMBL" id="OW240918">
    <property type="protein sequence ID" value="CAH2307931.1"/>
    <property type="molecule type" value="Genomic_DNA"/>
</dbReference>
<sequence>MSDRRTRNHLYTMKNLLGKPSPPRATQPPSQNGTGTVHPLCTGLEDSKTRFTGSRLSVFGDIGVKMSKKNDTICREMGLKWPSTSLTRVNTGDIWLVVPDYGARIIFALLIERLIARSYISCDTMRECGCASPAILVPEKTFKSQQILLQNVSLHDSSSLNPLDVLCVLLHCSDNFLQQEIVSKMSMCQFAVPLLLPSGGASYCIFMLWAMRDIVKRWRPQSLADCKGFMEENVVNIPMPTFSFVRMGKTKLSKSKILNQVLSPAQQNQDFFIHDNMQGGNTERKLSEGLVEMSWYFPSGSESSDIFPEPIAVTNLRGDLESNWTQFIFLTRVSSAVFIFTESIGEREFRMLSNCKSKDTKYYFIITPSTGKDVSKETRENVQKLISVLKLDIINIILKKNTDNDTALMKRIQSCIHFSLINNPKRTTMQNMEKQTNRLGIYVDENSEECKKAREHVLEITGEIKDVILYKKKTMTMDTQEYQSELIRQRISLHEQQHAHDLPKGIMLFINAIVYLSPTEKHYFLKWLKFELDSIARNNLSTLQAEYKEKCNNPQKNKDELNHLDQKISDSSLGIEHFLREMGQFYEAEYSLYSGKKNQEDKKQFTKLPKITADLLWGGFPLELIDGDASNIPLQWITDVLTELDTKTGGQCRMRVITVLGVQSTGKSTLLNTMFGLQFPVASGRCTRGAFMTLIKVKKDFQEDLGCDFILVIDTEGLKAPELASLEDSYEHDNELATLVIGLSDITIINMAMENTIEMKDILQIVIHAFLRMKEIGRKTKCQFVHQNVSDVSAHGKNARDRKKLLEQLDEMTNIAANMETKYAITTFSDIMDYDIENDNWYIPGLWHGVPPMAPVNSGYSENASALKKYLVECLKTCKPENKPLNIQEFITWMKSLWNAVKHEKFIFSFRNSLVAEAYNKMTIQFSQWEWDFNKAVHSWVINTETLIRNQSADRLDATTLSSYKDKLNKVLCEEERKMTELLRKYFENNLENAHLIEKYREDFSMSVIFLKKDLERNALSKFNEAVHIQKGKFEIQGIQNKYQKIIEDKVIALLKSCRERHHHLSVSEMEEQFDGMWKKTISDLQIEPLRRCNVSQAMLHQLRHNVSNKGSEINNELLKVNNLFEYGDMQFVMEKYYIDHNIFSLSQKVNTASDYDDTYCQELLRLIDGQLENKHSKKIHCSSIFKLHIKLLILGRAAQRFQKMHDNFIQENDTITCLEKLKPPYLATFLRIYQEKDQSKLRAKDFCDLCLKPALTEYIYKHLGQEIVDDVLGSSDNVIFKSRSFFQARILESILENGKFSDFVEYMNSYRKFLKNWIFKHILGKYMGSSQLETLQQNILLKIAKKIRDVLKQCLNSANITIFLKNICEELKNELVISQNQMHLIVFGNHVNVSQFSSYIKDFLSGTQKQILTEVKSLRVESTLFKVKLKPEDELLKKVIGCGKQCPFCNVPCEAGGADHTEHFASIHRPQGLGRYRYLHSEVLCTEICSTSVVSKESFRNADTDGEYHPYKEYRTFYPDWSIQPDPSIESTDYWKYVFAGYADYKYKRDGGSTVMKSTSGNHLNVHPFQLWIAVFRSLIHSSLCLKPALTQYIYKHLGKEIVDDCINSLDSIIFKNRPLFNVTVLENLLEKEIFEEYVKYINSYESFLKSWILKYISDKYRKSPGLQMLHSNLLSSVIERIKDVLKKEKCTDSPKMSNILKNICEELKSELVIPQNQMHMIGFGDNTNIKQFSADIETFLSETENQIQVEMSSLSVEFIISKVTLNPVDELLKKMIGCGKQCPFCKVPCEAGGLAHKHFASIHRPQGLGQYRHTSTHVLVKPICSTIVASEKTFEDINTNWKPHPCKEYCAIYPDWSIQPDPSIESTDYWKYVFVKFNEQFAELYNAKPAILPERWQNIDGSMVPSIRRAVQIGAPPGGVCWHLRKSCIEYTGRRKAHCHSKISRFGGTMRICSYLFEFVCGCSPRSAGEGGSQDFNYATEYRVAEKELSCYIHPLDVLCVLLHCSDHFVQQEIVSKLSMCQFAVPLLLPAANGTSCTFMLWAMRDIVKRWRPHLLAGSKGSMEENVVNIPMPTFSFVRLGKNKLSKSKIMNHILSPAQQHHDFFVHKNMDGGNTKKKVSDGLVEMFWYFPSGSKSSDIFPEPIAVTNLRGDLESNWTQFIFLNRVSSAVFIFTESIGEREFRMLSNCYNKDTKYYFIITPRSGKEEEKMVTIQNLKKLKPILEFENTNIIIKKKEDNDPTMAKHITCTIVQCLNRSPKRNTIQNMEKQINGLGIYVHEHSTECRTAREHAGKITEEIKNVVQYKNETMCLQGDLWKQISKIEKEMCRMKNQGAKDVEEYRCELISQRISLQEKQYAHDLPYGVTLFIKSIMSSSYSERRFFFKWMKIKLDDISRKSVSVLQDEYNLMCQKATKENKKELKELDWKISESSLEIEHFLREISQFYEAECSMLKEKKIHEKQRKFYNHPVMAADLLLDGFPFELFNGDNSNIPLQWITDVLTELDTKTGGQCRIRVITVLGVQSTGKSTLLNTMFGLQFPVASGRCTRGAFMTLIKVEDDFQEELGCDFILVIDTEGLKAPELASLEDSHEHDNELATLVVGLSDITIINLSMESTTEITDILQMVTHAFLRINQIGKKPNCQFVHQNVSAVSADQTTIRDKNKLLEQLDSMIITAASIEEKKDISEFRDVIDYDLEKDNWYIPSLWYGVLPMASVSSGYSEKVSDLKKHLCELIKSRKTVSNPPNIKEFIEWIRSLWNGVKHEKFIFSFRNSLVVEAYNKLTVKFSQWEWDFTKAVHTWLIDTETVIRNESANKLTSDAFTSSLNELQRVLNEEEKKMLQSVEKYFDNKTENIQLIEKYKEDFILSVKFLKNELERNAKKKYEEVFNIQKGKSKVQRIDKLCQEKIKKKVKELLKTCKMKKCQLNDIELTEAFETMWKETISNLQIETLKKCNVNKSFIHHLHRDMGKKGSKVNEKVLGMKTLEENAEIFLQLNRKLKECYMSSVNRNEIKFSQKHYEDETSQFLDSLIDLCNSYVAQVNTKRTDYHDTYCQELLRSIDNELHNEHSKKFHITALLELDIKCYLLGRAAPAFQEMHEKYIQENDMNIRLEKLKPSYLSTFLSVYIGLNPAKSKAREFCNLCLKPAVTEYIYRHLGKEIVDDIIKGCDNVIFNSRSHFHAAVMADLLEKETFAEYIEYIRSYESFLRKWLVKYLSDKYRKSKVLQTLQENSLSAIVLKIDNVLTNVSLLKSERSQDFLRNVLKELNSELIILQTDVINFENNADVSQFSGDIQKCLPEIKQQILSEVNCLDVQSILSKVTLNPVDEIMQKVKGCGKQCPFCKVPCEAGGFSHKHSASIHRPQGLGKYRNAATNVLAKSICSTYVASEATFHNKYTHGKDQPYKEYHKIYPDWSIQPDPSIESTDYWKYIFVKFNEQFATEYKAKPTEVAAKTTKEMEKAYTTRDRPRTLSRKIFKGSDKNESDSNTISNRTGLKPKSRYTPNFASFRHIELFLEAAKIEIEKISLKSLRIHSRENLLRREQRALKTLQDDADIIIKPADKGGNIVVMDVDQYLDMAKRVLKDTETYTILKHDPTDDFLSKYKEILEDGRSGGLLSDREKIFYEFLLKLSMEGCINTNISLKNILNNWQENLKGSGLQNIQDVPWRFLRQLLSFNVNARNTQYGESNMKSKVDHNKKLHSDDDDDEDEDLVQIFFTTGNAKKEQPCYINPLDVLCVLLHCSDNFVQQEIVSKLSLCQFAVPLLLPAANGTNCTFMLWAMRDIVKRWRPHLLAGSKGSMEGNLVNIPMSTFSFVRLGKTKLSKSKILNQVLSPTQQHHDFFIHKNMDGGNTNRKISNGLVEMSWYFPSGSKSLDIFPEPLAVTNLRGDLESNWTQFIFLSRISSAVFIFTESIGEREFRLLSNYYNKDTKYYFIITPRSGKEEEKMETIQNLKKLKPILEFENTSIIVIKKEDNDHTMAKHITSTIVQCLNCSPKRNTIQNMEKQMNGLGIYVHEHSTECHTAREHAGKITEEIKNVVQYKKETMCLQGDLWKQISKREKEMCRMKNQGKKDVEEYKCELISQRISLQEKQYAHDLPSGITLFINAIMSSSYSEKHTFLKWMKFNLDDISRRSVSVLQDEYNLMCQKATKENKEMLKKLDRKISESSLGIEHFLREISQFYEAECSMLKEKKCNEKQRKFSNFPGMAADLLLDGFPLELFNGDNSNIALQWITDVLTELDTKTGGQCRIRVITVLGVQSTGKSTLLNTMFGLQFPVASGRCTRGAFMTFIKLKDDFKEELGCDFILVIDAEGIKAPELASLEDSHEHDNELATLVVGLSDITIINMAMESTTEITDILQMVTHAFLRFNQIGKKPNCQFVHQNVSAVSADQTTIRDKKKLLEQLDSMIKTAAIIEEKKDISEFRDVIDYNLEKDNWYIPSLWYGVLPMASVSSGYSEKVSDLKNHLFELIRSRKTVSNPPNIKEFIEGIRSLWTAVKHEKFIFSFRNSLVVEAYNNLTVKFSEWEQEFTKAVHSWVIDTETLIRNQPANKLTSDAFTSSLNELQRVLTEEEKKMLQSVETYFDNKTENIQLIEIYKEDFILSVKFLKHELERNAKKKYEEAFSNQKGKSDIQRIENIRQETINKKVK</sequence>
<dbReference type="SUPFAM" id="SSF52540">
    <property type="entry name" value="P-loop containing nucleoside triphosphate hydrolases"/>
    <property type="match status" value="3"/>
</dbReference>
<dbReference type="InterPro" id="IPR058641">
    <property type="entry name" value="GVIN1_dom"/>
</dbReference>
<evidence type="ECO:0000256" key="3">
    <source>
        <dbReference type="SAM" id="MobiDB-lite"/>
    </source>
</evidence>
<evidence type="ECO:0000256" key="1">
    <source>
        <dbReference type="ARBA" id="ARBA00006828"/>
    </source>
</evidence>
<feature type="region of interest" description="Disordered" evidence="3">
    <location>
        <begin position="3476"/>
        <end position="3495"/>
    </location>
</feature>
<evidence type="ECO:0000313" key="7">
    <source>
        <dbReference type="Proteomes" id="UP001295444"/>
    </source>
</evidence>
<evidence type="ECO:0000256" key="4">
    <source>
        <dbReference type="SAM" id="Phobius"/>
    </source>
</evidence>
<feature type="transmembrane region" description="Helical" evidence="4">
    <location>
        <begin position="190"/>
        <end position="211"/>
    </location>
</feature>
<feature type="domain" description="VLIG-type G" evidence="5">
    <location>
        <begin position="651"/>
        <end position="895"/>
    </location>
</feature>
<dbReference type="PROSITE" id="PS51717">
    <property type="entry name" value="G_VLIG"/>
    <property type="match status" value="3"/>
</dbReference>
<feature type="domain" description="VLIG-type G" evidence="5">
    <location>
        <begin position="2512"/>
        <end position="2756"/>
    </location>
</feature>
<reference evidence="6" key="1">
    <citation type="submission" date="2022-03" db="EMBL/GenBank/DDBJ databases">
        <authorList>
            <person name="Alioto T."/>
            <person name="Alioto T."/>
            <person name="Gomez Garrido J."/>
        </authorList>
    </citation>
    <scope>NUCLEOTIDE SEQUENCE</scope>
</reference>
<dbReference type="PANTHER" id="PTHR14819">
    <property type="entry name" value="GTP-BINDING"/>
    <property type="match status" value="1"/>
</dbReference>
<dbReference type="Pfam" id="PF25683">
    <property type="entry name" value="URGCP_GTPase"/>
    <property type="match status" value="3"/>
</dbReference>
<protein>
    <submittedName>
        <fullName evidence="6">Up-regulator of cell proliferation-like</fullName>
    </submittedName>
</protein>
<dbReference type="InterPro" id="IPR057365">
    <property type="entry name" value="URGCP"/>
</dbReference>